<feature type="compositionally biased region" description="Polar residues" evidence="2">
    <location>
        <begin position="160"/>
        <end position="178"/>
    </location>
</feature>
<feature type="region of interest" description="Disordered" evidence="2">
    <location>
        <begin position="342"/>
        <end position="420"/>
    </location>
</feature>
<evidence type="ECO:0000256" key="2">
    <source>
        <dbReference type="SAM" id="MobiDB-lite"/>
    </source>
</evidence>
<dbReference type="OMA" id="RAECVII"/>
<feature type="compositionally biased region" description="Polar residues" evidence="2">
    <location>
        <begin position="243"/>
        <end position="253"/>
    </location>
</feature>
<feature type="region of interest" description="Disordered" evidence="2">
    <location>
        <begin position="160"/>
        <end position="181"/>
    </location>
</feature>
<dbReference type="PANTHER" id="PTHR47528:SF1">
    <property type="entry name" value="PARALEMMIN-3"/>
    <property type="match status" value="1"/>
</dbReference>
<evidence type="ECO:0000313" key="3">
    <source>
        <dbReference type="Ensembl" id="ENSACIP00000005062.1"/>
    </source>
</evidence>
<dbReference type="Proteomes" id="UP000261340">
    <property type="component" value="Unplaced"/>
</dbReference>
<name>A0A3Q0R4L5_AMPCI</name>
<dbReference type="Ensembl" id="ENSACIT00000005224.1">
    <property type="protein sequence ID" value="ENSACIP00000005062.1"/>
    <property type="gene ID" value="ENSACIG00000003991.1"/>
</dbReference>
<sequence>RMDEAEKYKQRIEAIAEKRRLQEEQDRARREEEDEKLRLQQFKRKSLRDKWLMEGAPLSPTFLDTQTPRSPPWVTQAQNMEKHIEKYIYCSENQQLAEEQEKLVKQTEDGQTVQKCADIHAHTLSPTHPPIQSLCGHKRDDVAVNQGAPLDESEVVVTNGGENTDYSASDQNNQSLANGPTGDGVISMEMETNLGLSKADPVKVPNTNVKKEEEEEEGTLVMRAECIFITDDGDDVPGEVVSQADQQEPTQSDKVLLPNPEAAKEGGEAVEEKVHTETFTESEKSEAFGNIDGSIKENPGEGGKVKAEDQDKELEEPTCVQSPTNPLESTVVTLVPVYTEAQPSNLSPELEAQAEDSAVAPEEHELASKPQEATCLPVQFQDVPLTDAQENQRTEDGPGEQEPLLLNTKAQSPTRASQGEVIELPKPKTCLCCSVM</sequence>
<accession>A0A3Q0R4L5</accession>
<evidence type="ECO:0008006" key="5">
    <source>
        <dbReference type="Google" id="ProtNLM"/>
    </source>
</evidence>
<reference evidence="3" key="2">
    <citation type="submission" date="2025-09" db="UniProtKB">
        <authorList>
            <consortium name="Ensembl"/>
        </authorList>
    </citation>
    <scope>IDENTIFICATION</scope>
</reference>
<evidence type="ECO:0000256" key="1">
    <source>
        <dbReference type="SAM" id="Coils"/>
    </source>
</evidence>
<organism evidence="3 4">
    <name type="scientific">Amphilophus citrinellus</name>
    <name type="common">Midas cichlid</name>
    <name type="synonym">Cichlasoma citrinellum</name>
    <dbReference type="NCBI Taxonomy" id="61819"/>
    <lineage>
        <taxon>Eukaryota</taxon>
        <taxon>Metazoa</taxon>
        <taxon>Chordata</taxon>
        <taxon>Craniata</taxon>
        <taxon>Vertebrata</taxon>
        <taxon>Euteleostomi</taxon>
        <taxon>Actinopterygii</taxon>
        <taxon>Neopterygii</taxon>
        <taxon>Teleostei</taxon>
        <taxon>Neoteleostei</taxon>
        <taxon>Acanthomorphata</taxon>
        <taxon>Ovalentaria</taxon>
        <taxon>Cichlomorphae</taxon>
        <taxon>Cichliformes</taxon>
        <taxon>Cichlidae</taxon>
        <taxon>New World cichlids</taxon>
        <taxon>Cichlasomatinae</taxon>
        <taxon>Heroini</taxon>
        <taxon>Amphilophus</taxon>
    </lineage>
</organism>
<dbReference type="STRING" id="61819.ENSACIP00000005062"/>
<feature type="compositionally biased region" description="Basic and acidic residues" evidence="2">
    <location>
        <begin position="294"/>
        <end position="309"/>
    </location>
</feature>
<dbReference type="PANTHER" id="PTHR47528">
    <property type="entry name" value="PARALEMMIN-3"/>
    <property type="match status" value="1"/>
</dbReference>
<keyword evidence="1" id="KW-0175">Coiled coil</keyword>
<dbReference type="InterPro" id="IPR024149">
    <property type="entry name" value="Paralemmin-3"/>
</dbReference>
<dbReference type="GeneTree" id="ENSGT00940000173081"/>
<protein>
    <recommendedName>
        <fullName evidence="5">Paralemmin 3</fullName>
    </recommendedName>
</protein>
<dbReference type="AlphaFoldDB" id="A0A3Q0R4L5"/>
<keyword evidence="4" id="KW-1185">Reference proteome</keyword>
<feature type="compositionally biased region" description="Polar residues" evidence="2">
    <location>
        <begin position="408"/>
        <end position="417"/>
    </location>
</feature>
<proteinExistence type="predicted"/>
<evidence type="ECO:0000313" key="4">
    <source>
        <dbReference type="Proteomes" id="UP000261340"/>
    </source>
</evidence>
<feature type="compositionally biased region" description="Basic and acidic residues" evidence="2">
    <location>
        <begin position="262"/>
        <end position="286"/>
    </location>
</feature>
<feature type="coiled-coil region" evidence="1">
    <location>
        <begin position="5"/>
        <end position="45"/>
    </location>
</feature>
<feature type="region of interest" description="Disordered" evidence="2">
    <location>
        <begin position="234"/>
        <end position="327"/>
    </location>
</feature>
<reference evidence="3" key="1">
    <citation type="submission" date="2025-08" db="UniProtKB">
        <authorList>
            <consortium name="Ensembl"/>
        </authorList>
    </citation>
    <scope>IDENTIFICATION</scope>
</reference>